<reference evidence="1" key="1">
    <citation type="journal article" date="2020" name="Nature">
        <title>Giant virus diversity and host interactions through global metagenomics.</title>
        <authorList>
            <person name="Schulz F."/>
            <person name="Roux S."/>
            <person name="Paez-Espino D."/>
            <person name="Jungbluth S."/>
            <person name="Walsh D.A."/>
            <person name="Denef V.J."/>
            <person name="McMahon K.D."/>
            <person name="Konstantinidis K.T."/>
            <person name="Eloe-Fadrosh E.A."/>
            <person name="Kyrpides N.C."/>
            <person name="Woyke T."/>
        </authorList>
    </citation>
    <scope>NUCLEOTIDE SEQUENCE</scope>
    <source>
        <strain evidence="1">GVMAG-M-3300023179-92</strain>
    </source>
</reference>
<evidence type="ECO:0000313" key="1">
    <source>
        <dbReference type="EMBL" id="QHT78707.1"/>
    </source>
</evidence>
<proteinExistence type="predicted"/>
<name>A0A6C0HEB3_9ZZZZ</name>
<accession>A0A6C0HEB3</accession>
<dbReference type="EMBL" id="MN739935">
    <property type="protein sequence ID" value="QHT78707.1"/>
    <property type="molecule type" value="Genomic_DNA"/>
</dbReference>
<protein>
    <submittedName>
        <fullName evidence="1">Uncharacterized protein</fullName>
    </submittedName>
</protein>
<organism evidence="1">
    <name type="scientific">viral metagenome</name>
    <dbReference type="NCBI Taxonomy" id="1070528"/>
    <lineage>
        <taxon>unclassified sequences</taxon>
        <taxon>metagenomes</taxon>
        <taxon>organismal metagenomes</taxon>
    </lineage>
</organism>
<dbReference type="AlphaFoldDB" id="A0A6C0HEB3"/>
<sequence length="88" mass="10570">MTIYFHIIFWSDLCCRSKEYFFPMSRLKKIRYSDEYDLTFIVFSTGLFSNSTIRVKGNVIKIISKAMLEEHNNNIIIELFKNNIRVYT</sequence>